<dbReference type="AlphaFoldDB" id="A0AAN7UTY0"/>
<dbReference type="EMBL" id="JAWHQM010000050">
    <property type="protein sequence ID" value="KAK5635278.1"/>
    <property type="molecule type" value="Genomic_DNA"/>
</dbReference>
<comment type="caution">
    <text evidence="2">The sequence shown here is derived from an EMBL/GenBank/DDBJ whole genome shotgun (WGS) entry which is preliminary data.</text>
</comment>
<evidence type="ECO:0000313" key="2">
    <source>
        <dbReference type="EMBL" id="KAK5635278.1"/>
    </source>
</evidence>
<keyword evidence="3" id="KW-1185">Reference proteome</keyword>
<dbReference type="InterPro" id="IPR057982">
    <property type="entry name" value="TPR_NAA35"/>
</dbReference>
<dbReference type="Pfam" id="PF25789">
    <property type="entry name" value="TPR_NAA35"/>
    <property type="match status" value="1"/>
</dbReference>
<organism evidence="2 3">
    <name type="scientific">Xylaria bambusicola</name>
    <dbReference type="NCBI Taxonomy" id="326684"/>
    <lineage>
        <taxon>Eukaryota</taxon>
        <taxon>Fungi</taxon>
        <taxon>Dikarya</taxon>
        <taxon>Ascomycota</taxon>
        <taxon>Pezizomycotina</taxon>
        <taxon>Sordariomycetes</taxon>
        <taxon>Xylariomycetidae</taxon>
        <taxon>Xylariales</taxon>
        <taxon>Xylariaceae</taxon>
        <taxon>Xylaria</taxon>
    </lineage>
</organism>
<protein>
    <recommendedName>
        <fullName evidence="1">NAA35-like TPR repeats domain-containing protein</fullName>
    </recommendedName>
</protein>
<proteinExistence type="predicted"/>
<dbReference type="GO" id="GO:0031417">
    <property type="term" value="C:NatC complex"/>
    <property type="evidence" value="ECO:0007669"/>
    <property type="project" value="InterPro"/>
</dbReference>
<accession>A0AAN7UTY0</accession>
<evidence type="ECO:0000313" key="3">
    <source>
        <dbReference type="Proteomes" id="UP001305414"/>
    </source>
</evidence>
<reference evidence="2 3" key="1">
    <citation type="submission" date="2023-10" db="EMBL/GenBank/DDBJ databases">
        <title>Draft genome sequence of Xylaria bambusicola isolate GMP-LS, the root and basal stem rot pathogen of sugarcane in Indonesia.</title>
        <authorList>
            <person name="Selvaraj P."/>
            <person name="Muralishankar V."/>
            <person name="Muruganantham S."/>
            <person name="Sp S."/>
            <person name="Haryani S."/>
            <person name="Lau K.J.X."/>
            <person name="Naqvi N.I."/>
        </authorList>
    </citation>
    <scope>NUCLEOTIDE SEQUENCE [LARGE SCALE GENOMIC DNA]</scope>
    <source>
        <strain evidence="2">GMP-LS</strain>
    </source>
</reference>
<dbReference type="Proteomes" id="UP001305414">
    <property type="component" value="Unassembled WGS sequence"/>
</dbReference>
<dbReference type="InterPro" id="IPR007244">
    <property type="entry name" value="Naa35_N"/>
</dbReference>
<name>A0AAN7UTY0_9PEZI</name>
<dbReference type="PANTHER" id="PTHR21373:SF0">
    <property type="entry name" value="N-ALPHA-ACETYLTRANSFERASE 35, NATC AUXILIARY SUBUNIT"/>
    <property type="match status" value="1"/>
</dbReference>
<gene>
    <name evidence="2" type="ORF">RRF57_010990</name>
</gene>
<feature type="domain" description="NAA35-like TPR repeats" evidence="1">
    <location>
        <begin position="57"/>
        <end position="350"/>
    </location>
</feature>
<evidence type="ECO:0000259" key="1">
    <source>
        <dbReference type="Pfam" id="PF25789"/>
    </source>
</evidence>
<sequence>MPPRPMVSLGFKECIIHFRRLFEDAHEVIDILQYEDPQSLLVCFLAYLSLPIKTDLLQNFILLFQQKKPQPLAFIRTMIQSLLFKDMVVLGRFSIRQLLDHDVCLSVLPCGPHFNQSFDYVEAPDDPRHKIAHAMEEFRQRVAESYLDLLCVLCQNRCRVRRLLCHHVQSWNALEQEVVDIESCIKQQLPAITHREWPDEELEYRPLQSWVRFFKLRQLEWIVQLGFELRIYQPDELARMYNCFAGLATFCKLEWERVQSITACREHSARKFVRLPDDDENLPTPIDEDFTRSRQYQQLMILNAAFTSSLSEGLGLLYLALMRLGFVKKPPQPYGTDALRYELRMRLLNSEPQSCHLTNSSTRR</sequence>
<dbReference type="PANTHER" id="PTHR21373">
    <property type="entry name" value="GLUCOSE REPRESSIBLE PROTEIN MAK10"/>
    <property type="match status" value="1"/>
</dbReference>